<evidence type="ECO:0000256" key="3">
    <source>
        <dbReference type="ARBA" id="ARBA00023002"/>
    </source>
</evidence>
<reference evidence="5 6" key="1">
    <citation type="submission" date="2021-07" db="EMBL/GenBank/DDBJ databases">
        <title>Paenibacillus radiodurans sp. nov., isolated from the southeastern edge of Tengger Desert.</title>
        <authorList>
            <person name="Zhang G."/>
        </authorList>
    </citation>
    <scope>NUCLEOTIDE SEQUENCE [LARGE SCALE GENOMIC DNA]</scope>
    <source>
        <strain evidence="5 6">CCM 7311</strain>
    </source>
</reference>
<keyword evidence="2" id="KW-0862">Zinc</keyword>
<evidence type="ECO:0000313" key="6">
    <source>
        <dbReference type="Proteomes" id="UP001519887"/>
    </source>
</evidence>
<name>A0ABS7CMA5_9BACL</name>
<evidence type="ECO:0000256" key="1">
    <source>
        <dbReference type="ARBA" id="ARBA00022723"/>
    </source>
</evidence>
<evidence type="ECO:0000313" key="5">
    <source>
        <dbReference type="EMBL" id="MBW7462038.1"/>
    </source>
</evidence>
<keyword evidence="1" id="KW-0479">Metal-binding</keyword>
<dbReference type="Gene3D" id="3.90.180.10">
    <property type="entry name" value="Medium-chain alcohol dehydrogenases, catalytic domain"/>
    <property type="match status" value="1"/>
</dbReference>
<proteinExistence type="predicted"/>
<feature type="domain" description="Alcohol dehydrogenase-like N-terminal" evidence="4">
    <location>
        <begin position="25"/>
        <end position="72"/>
    </location>
</feature>
<dbReference type="Pfam" id="PF08240">
    <property type="entry name" value="ADH_N"/>
    <property type="match status" value="1"/>
</dbReference>
<evidence type="ECO:0000259" key="4">
    <source>
        <dbReference type="Pfam" id="PF08240"/>
    </source>
</evidence>
<dbReference type="InterPro" id="IPR013154">
    <property type="entry name" value="ADH-like_N"/>
</dbReference>
<dbReference type="InterPro" id="IPR011032">
    <property type="entry name" value="GroES-like_sf"/>
</dbReference>
<comment type="caution">
    <text evidence="5">The sequence shown here is derived from an EMBL/GenBank/DDBJ whole genome shotgun (WGS) entry which is preliminary data.</text>
</comment>
<sequence length="72" mass="7879">MQALVWTAAETMEYNVIDKPVPLHHEVLIHVEAVGICGSEIEGYLGHNSLRVPPLVMGHEFCGRIEAAGQDV</sequence>
<dbReference type="EMBL" id="JAHZIK010003521">
    <property type="protein sequence ID" value="MBW7462038.1"/>
    <property type="molecule type" value="Genomic_DNA"/>
</dbReference>
<evidence type="ECO:0000256" key="2">
    <source>
        <dbReference type="ARBA" id="ARBA00022833"/>
    </source>
</evidence>
<dbReference type="PROSITE" id="PS00059">
    <property type="entry name" value="ADH_ZINC"/>
    <property type="match status" value="1"/>
</dbReference>
<keyword evidence="6" id="KW-1185">Reference proteome</keyword>
<dbReference type="Proteomes" id="UP001519887">
    <property type="component" value="Unassembled WGS sequence"/>
</dbReference>
<keyword evidence="3" id="KW-0560">Oxidoreductase</keyword>
<feature type="non-terminal residue" evidence="5">
    <location>
        <position position="72"/>
    </location>
</feature>
<dbReference type="InterPro" id="IPR050129">
    <property type="entry name" value="Zn_alcohol_dh"/>
</dbReference>
<dbReference type="PANTHER" id="PTHR43401">
    <property type="entry name" value="L-THREONINE 3-DEHYDROGENASE"/>
    <property type="match status" value="1"/>
</dbReference>
<organism evidence="5 6">
    <name type="scientific">Paenibacillus sepulcri</name>
    <dbReference type="NCBI Taxonomy" id="359917"/>
    <lineage>
        <taxon>Bacteria</taxon>
        <taxon>Bacillati</taxon>
        <taxon>Bacillota</taxon>
        <taxon>Bacilli</taxon>
        <taxon>Bacillales</taxon>
        <taxon>Paenibacillaceae</taxon>
        <taxon>Paenibacillus</taxon>
    </lineage>
</organism>
<protein>
    <submittedName>
        <fullName evidence="5">Alcohol dehydrogenase catalytic domain-containing protein</fullName>
    </submittedName>
</protein>
<dbReference type="PANTHER" id="PTHR43401:SF2">
    <property type="entry name" value="L-THREONINE 3-DEHYDROGENASE"/>
    <property type="match status" value="1"/>
</dbReference>
<dbReference type="InterPro" id="IPR002328">
    <property type="entry name" value="ADH_Zn_CS"/>
</dbReference>
<accession>A0ABS7CMA5</accession>
<dbReference type="SUPFAM" id="SSF50129">
    <property type="entry name" value="GroES-like"/>
    <property type="match status" value="1"/>
</dbReference>
<gene>
    <name evidence="5" type="ORF">K0U00_49120</name>
</gene>